<accession>A0A8J6YT03</accession>
<dbReference type="AlphaFoldDB" id="A0A8J6YT03"/>
<comment type="similarity">
    <text evidence="1">Belongs to the UbiD family.</text>
</comment>
<evidence type="ECO:0000313" key="6">
    <source>
        <dbReference type="Proteomes" id="UP000609121"/>
    </source>
</evidence>
<organism evidence="5 6">
    <name type="scientific">Mangrovicoccus algicola</name>
    <dbReference type="NCBI Taxonomy" id="2771008"/>
    <lineage>
        <taxon>Bacteria</taxon>
        <taxon>Pseudomonadati</taxon>
        <taxon>Pseudomonadota</taxon>
        <taxon>Alphaproteobacteria</taxon>
        <taxon>Rhodobacterales</taxon>
        <taxon>Paracoccaceae</taxon>
        <taxon>Mangrovicoccus</taxon>
    </lineage>
</organism>
<dbReference type="InterPro" id="IPR049381">
    <property type="entry name" value="UbiD-like_C"/>
</dbReference>
<dbReference type="Pfam" id="PF01977">
    <property type="entry name" value="UbiD"/>
    <property type="match status" value="1"/>
</dbReference>
<proteinExistence type="inferred from homology"/>
<keyword evidence="6" id="KW-1185">Reference proteome</keyword>
<dbReference type="RefSeq" id="WP_193179629.1">
    <property type="nucleotide sequence ID" value="NZ_JACVXA010000007.1"/>
</dbReference>
<dbReference type="InterPro" id="IPR049383">
    <property type="entry name" value="UbiD-like_N"/>
</dbReference>
<dbReference type="GO" id="GO:0005737">
    <property type="term" value="C:cytoplasm"/>
    <property type="evidence" value="ECO:0007669"/>
    <property type="project" value="TreeGrafter"/>
</dbReference>
<dbReference type="Pfam" id="PF20695">
    <property type="entry name" value="UbiD_N"/>
    <property type="match status" value="1"/>
</dbReference>
<gene>
    <name evidence="5" type="ORF">ICN82_03410</name>
</gene>
<protein>
    <submittedName>
        <fullName evidence="5">UbiD family decarboxylase</fullName>
    </submittedName>
</protein>
<dbReference type="NCBIfam" id="TIGR00148">
    <property type="entry name" value="UbiD family decarboxylase"/>
    <property type="match status" value="1"/>
</dbReference>
<dbReference type="InterPro" id="IPR048304">
    <property type="entry name" value="UbiD_Rift_dom"/>
</dbReference>
<evidence type="ECO:0000259" key="4">
    <source>
        <dbReference type="Pfam" id="PF20696"/>
    </source>
</evidence>
<sequence>MTLPESYAQEKNTFRSFLAQLEQANELAEIATPVDPDGFELAAIASATHDGPATIFTDTGATGIPVVANILNSIDRVALGLGLTRADLPTAITDAIGRPVAPEVVETGACQEVDLGADLTKLPIPRFFEKEGGPYITAGCIVGVDGETGIANLSYARLRPEGPDTALIGIAPNHHLAVMARKAAARGEEQPIAITLGNSPSVLLAAALYLKMGDDEMEIAGAMDGAPVKCVRAKTAPEMLVPADCEIVIEGVIDPEARVHEGPVSEYHGMYEDYGPGQLVRIKKITTRRKPVYQAIVPGFHIEHLLIGGVSIAAGLESLLKGIIPAVKRVAVDNSGCGRLSCVVTLAEGHHPGDPKKAILGALSAVNLVKHVIVVDEDVDPWDEFAVRTAVMTRMRAERDIVIVPDMRTDRSEPMKLGGTITNYGFVATRRAEDRPDWTPALPPEDAYAATADIVARIRAGARTAAETDGTDA</sequence>
<evidence type="ECO:0000259" key="3">
    <source>
        <dbReference type="Pfam" id="PF20695"/>
    </source>
</evidence>
<dbReference type="GO" id="GO:0016831">
    <property type="term" value="F:carboxy-lyase activity"/>
    <property type="evidence" value="ECO:0007669"/>
    <property type="project" value="InterPro"/>
</dbReference>
<feature type="domain" description="3-octaprenyl-4-hydroxybenzoate carboxy-lyase-like Rift-related" evidence="2">
    <location>
        <begin position="106"/>
        <end position="299"/>
    </location>
</feature>
<dbReference type="EMBL" id="JACVXA010000007">
    <property type="protein sequence ID" value="MBE3637247.1"/>
    <property type="molecule type" value="Genomic_DNA"/>
</dbReference>
<dbReference type="Proteomes" id="UP000609121">
    <property type="component" value="Unassembled WGS sequence"/>
</dbReference>
<feature type="domain" description="3-octaprenyl-4-hydroxybenzoate carboxy-lyase-like N-terminal" evidence="3">
    <location>
        <begin position="18"/>
        <end position="95"/>
    </location>
</feature>
<evidence type="ECO:0000313" key="5">
    <source>
        <dbReference type="EMBL" id="MBE3637247.1"/>
    </source>
</evidence>
<dbReference type="PANTHER" id="PTHR30108:SF21">
    <property type="entry name" value="4-HYDROXYBENZOATE DECARBOXYLASE"/>
    <property type="match status" value="1"/>
</dbReference>
<name>A0A8J6YT03_9RHOB</name>
<comment type="caution">
    <text evidence="5">The sequence shown here is derived from an EMBL/GenBank/DDBJ whole genome shotgun (WGS) entry which is preliminary data.</text>
</comment>
<dbReference type="PANTHER" id="PTHR30108">
    <property type="entry name" value="3-OCTAPRENYL-4-HYDROXYBENZOATE CARBOXY-LYASE-RELATED"/>
    <property type="match status" value="1"/>
</dbReference>
<dbReference type="SUPFAM" id="SSF50475">
    <property type="entry name" value="FMN-binding split barrel"/>
    <property type="match status" value="1"/>
</dbReference>
<dbReference type="Pfam" id="PF20696">
    <property type="entry name" value="UbiD_C"/>
    <property type="match status" value="1"/>
</dbReference>
<dbReference type="InterPro" id="IPR002830">
    <property type="entry name" value="UbiD"/>
</dbReference>
<evidence type="ECO:0000256" key="1">
    <source>
        <dbReference type="ARBA" id="ARBA00010021"/>
    </source>
</evidence>
<dbReference type="SUPFAM" id="SSF143968">
    <property type="entry name" value="UbiD C-terminal domain-like"/>
    <property type="match status" value="1"/>
</dbReference>
<dbReference type="Gene3D" id="3.40.1670.10">
    <property type="entry name" value="UbiD C-terminal domain-like"/>
    <property type="match status" value="1"/>
</dbReference>
<evidence type="ECO:0000259" key="2">
    <source>
        <dbReference type="Pfam" id="PF01977"/>
    </source>
</evidence>
<feature type="domain" description="3-octaprenyl-4-hydroxybenzoate carboxy-lyase-like C-terminal" evidence="4">
    <location>
        <begin position="307"/>
        <end position="416"/>
    </location>
</feature>
<reference evidence="5" key="1">
    <citation type="submission" date="2020-09" db="EMBL/GenBank/DDBJ databases">
        <title>A novel bacterium of genus Mangrovicoccus, isolated from South China Sea.</title>
        <authorList>
            <person name="Huang H."/>
            <person name="Mo K."/>
            <person name="Hu Y."/>
        </authorList>
    </citation>
    <scope>NUCLEOTIDE SEQUENCE</scope>
    <source>
        <strain evidence="5">HB182678</strain>
    </source>
</reference>